<dbReference type="RefSeq" id="WP_182559545.1">
    <property type="nucleotide sequence ID" value="NZ_JACGWT010000002.1"/>
</dbReference>
<dbReference type="EMBL" id="JACGWT010000002">
    <property type="protein sequence ID" value="MBA8794019.1"/>
    <property type="molecule type" value="Genomic_DNA"/>
</dbReference>
<evidence type="ECO:0000256" key="1">
    <source>
        <dbReference type="SAM" id="MobiDB-lite"/>
    </source>
</evidence>
<evidence type="ECO:0008006" key="4">
    <source>
        <dbReference type="Google" id="ProtNLM"/>
    </source>
</evidence>
<dbReference type="Proteomes" id="UP000523079">
    <property type="component" value="Unassembled WGS sequence"/>
</dbReference>
<proteinExistence type="predicted"/>
<name>A0A7W3IRP2_9ACTN</name>
<accession>A0A7W3IRP2</accession>
<dbReference type="SUPFAM" id="SSF55154">
    <property type="entry name" value="CYTH-like phosphatases"/>
    <property type="match status" value="1"/>
</dbReference>
<dbReference type="InterPro" id="IPR033469">
    <property type="entry name" value="CYTH-like_dom_sf"/>
</dbReference>
<evidence type="ECO:0000313" key="2">
    <source>
        <dbReference type="EMBL" id="MBA8794019.1"/>
    </source>
</evidence>
<protein>
    <recommendedName>
        <fullName evidence="4">CHAD domain-containing protein</fullName>
    </recommendedName>
</protein>
<dbReference type="AlphaFoldDB" id="A0A7W3IRP2"/>
<reference evidence="2 3" key="1">
    <citation type="submission" date="2020-07" db="EMBL/GenBank/DDBJ databases">
        <title>Sequencing the genomes of 1000 actinobacteria strains.</title>
        <authorList>
            <person name="Klenk H.-P."/>
        </authorList>
    </citation>
    <scope>NUCLEOTIDE SEQUENCE [LARGE SCALE GENOMIC DNA]</scope>
    <source>
        <strain evidence="2 3">DSM 100723</strain>
    </source>
</reference>
<feature type="compositionally biased region" description="Low complexity" evidence="1">
    <location>
        <begin position="13"/>
        <end position="25"/>
    </location>
</feature>
<feature type="region of interest" description="Disordered" evidence="1">
    <location>
        <begin position="1"/>
        <end position="31"/>
    </location>
</feature>
<gene>
    <name evidence="2" type="ORF">FHX74_001624</name>
</gene>
<comment type="caution">
    <text evidence="2">The sequence shown here is derived from an EMBL/GenBank/DDBJ whole genome shotgun (WGS) entry which is preliminary data.</text>
</comment>
<evidence type="ECO:0000313" key="3">
    <source>
        <dbReference type="Proteomes" id="UP000523079"/>
    </source>
</evidence>
<sequence>MVPSRSGKHAAPDPAGGDSSANGAAPPAPPARDVGVRCWDLPFSATPPRMINPELGLPNLVSRTSQDASYSIDVTLLDTPDHRLLRAGVVLAHRVVDGRGEWYLGSTGWEPLLPTERIEPMGQAELPPDYVDLVMPLRRRATLGPVAALTCERREFAFKTTAGAVQAVLRDDRVTVSRGGLVTARYREVTLTPQPPGLEADQLRWIDQALLSAGATRVPGFPELTARLGAPATGRTDFPEPRPVTGGSPFARFVSSVVTGGVREIVRADLAVRTGDPAGAEALAEAAGELGATLQGLSAALDPDWLQGLDEELVWLAGEARAGAAREDGLAGLAAQLRRERYLHLLERLVTATRGPRLGASGDLETTEVLSTLLDSAVARFGAVADRLTADGPSADWADASSAADELRLVARAVTGVLGKPAARTVRRFRRPFRALETALDVGGVADGLSDDLETLGPVEAFERGRAYERTLGEVREAREQFVAAWTRAAAKLR</sequence>
<keyword evidence="3" id="KW-1185">Reference proteome</keyword>
<organism evidence="2 3">
    <name type="scientific">Microlunatus kandeliicorticis</name>
    <dbReference type="NCBI Taxonomy" id="1759536"/>
    <lineage>
        <taxon>Bacteria</taxon>
        <taxon>Bacillati</taxon>
        <taxon>Actinomycetota</taxon>
        <taxon>Actinomycetes</taxon>
        <taxon>Propionibacteriales</taxon>
        <taxon>Propionibacteriaceae</taxon>
        <taxon>Microlunatus</taxon>
    </lineage>
</organism>